<dbReference type="InterPro" id="IPR027417">
    <property type="entry name" value="P-loop_NTPase"/>
</dbReference>
<dbReference type="Pfam" id="PF13519">
    <property type="entry name" value="VWA_2"/>
    <property type="match status" value="1"/>
</dbReference>
<dbReference type="RefSeq" id="WP_185684503.1">
    <property type="nucleotide sequence ID" value="NZ_JACLAU010000035.1"/>
</dbReference>
<comment type="caution">
    <text evidence="3">The sequence shown here is derived from an EMBL/GenBank/DDBJ whole genome shotgun (WGS) entry which is preliminary data.</text>
</comment>
<feature type="region of interest" description="Disordered" evidence="1">
    <location>
        <begin position="245"/>
        <end position="284"/>
    </location>
</feature>
<name>A0A7X1FAS6_9SPHN</name>
<dbReference type="SUPFAM" id="SSF52540">
    <property type="entry name" value="P-loop containing nucleoside triphosphate hydrolases"/>
    <property type="match status" value="1"/>
</dbReference>
<evidence type="ECO:0000259" key="2">
    <source>
        <dbReference type="PROSITE" id="PS50234"/>
    </source>
</evidence>
<proteinExistence type="predicted"/>
<feature type="compositionally biased region" description="Acidic residues" evidence="1">
    <location>
        <begin position="275"/>
        <end position="284"/>
    </location>
</feature>
<sequence>MTAPAAGAGEPEPDPALAAALTAVRLLAAAPQRLGGICLRGEGPARSLVLDRLRALLPPDTPWRRLPGHVDDERLCGGIDIAASLVTGTPVHQRGILAEAAGGVLIVPLAERLRTDVAGRIAQALDGEGDFLLVLLDDGAEGEDRPPLALLERLAFDCDLRPVRRLAPVDPAVPSEGAAQAWLSDDGLDALAATGEALGIPSLRPLLFAAAAARTAAALAGRGEVEQADLELAVRLVLAPRATRLPPQSAPEDSAPDSPPEPPPPGDEPQGGPDRDEDDQPAPESLPEDLLIEAAKAAIPSDVLELIAAGRAMRSARGGGAGRRTASKLRGRPLGSRPGMPGGGVRLALVDTLRAAIPWQGLRRREPAVPGAGLIRFRRDDLRVRRFEERTATVTVFCVDASGSAALARLGEAKGAVELILAQAYVKRTEVALIAFRGEGAELLLPPTRSLTRAKRALGALPGGGGTPLASGIALAAQVGDAIAARGRSPFFVFLTDGSANIAADGARGRPQAQEDALAAARRLAAEQRQAVVIDISARPRPEAARLAEAMRARYLPLPFANAQALQAAVALVTPGDRPGRRSAA</sequence>
<dbReference type="SUPFAM" id="SSF53300">
    <property type="entry name" value="vWA-like"/>
    <property type="match status" value="1"/>
</dbReference>
<dbReference type="Pfam" id="PF17863">
    <property type="entry name" value="AAA_lid_2"/>
    <property type="match status" value="1"/>
</dbReference>
<protein>
    <submittedName>
        <fullName evidence="3">Magnesium chelatase subunit D</fullName>
    </submittedName>
</protein>
<feature type="region of interest" description="Disordered" evidence="1">
    <location>
        <begin position="316"/>
        <end position="343"/>
    </location>
</feature>
<dbReference type="Proteomes" id="UP000520156">
    <property type="component" value="Unassembled WGS sequence"/>
</dbReference>
<dbReference type="AlphaFoldDB" id="A0A7X1FAS6"/>
<accession>A0A7X1FAS6</accession>
<keyword evidence="4" id="KW-1185">Reference proteome</keyword>
<dbReference type="Gene3D" id="3.40.50.410">
    <property type="entry name" value="von Willebrand factor, type A domain"/>
    <property type="match status" value="1"/>
</dbReference>
<dbReference type="PANTHER" id="PTHR43473:SF2">
    <property type="entry name" value="MAGNESIUM-CHELATASE SUBUNIT CHLD, CHLOROPLASTIC"/>
    <property type="match status" value="1"/>
</dbReference>
<feature type="domain" description="VWFA" evidence="2">
    <location>
        <begin position="394"/>
        <end position="537"/>
    </location>
</feature>
<evidence type="ECO:0000313" key="4">
    <source>
        <dbReference type="Proteomes" id="UP000520156"/>
    </source>
</evidence>
<dbReference type="InterPro" id="IPR002035">
    <property type="entry name" value="VWF_A"/>
</dbReference>
<dbReference type="InterPro" id="IPR041628">
    <property type="entry name" value="ChlI/MoxR_AAA_lid"/>
</dbReference>
<dbReference type="Gene3D" id="3.40.50.300">
    <property type="entry name" value="P-loop containing nucleotide triphosphate hydrolases"/>
    <property type="match status" value="1"/>
</dbReference>
<dbReference type="InterPro" id="IPR036465">
    <property type="entry name" value="vWFA_dom_sf"/>
</dbReference>
<evidence type="ECO:0000256" key="1">
    <source>
        <dbReference type="SAM" id="MobiDB-lite"/>
    </source>
</evidence>
<dbReference type="PANTHER" id="PTHR43473">
    <property type="entry name" value="MAGNESIUM-CHELATASE SUBUNIT CHLD, CHLOROPLASTIC"/>
    <property type="match status" value="1"/>
</dbReference>
<gene>
    <name evidence="3" type="ORF">H7F49_15575</name>
</gene>
<dbReference type="SMART" id="SM00327">
    <property type="entry name" value="VWA"/>
    <property type="match status" value="1"/>
</dbReference>
<evidence type="ECO:0000313" key="3">
    <source>
        <dbReference type="EMBL" id="MBC2653114.1"/>
    </source>
</evidence>
<dbReference type="Gene3D" id="1.10.8.80">
    <property type="entry name" value="Magnesium chelatase subunit I, C-Terminal domain"/>
    <property type="match status" value="1"/>
</dbReference>
<reference evidence="3 4" key="1">
    <citation type="submission" date="2020-08" db="EMBL/GenBank/DDBJ databases">
        <title>The genome sequence of Novosphingobium flavum 4Y4.</title>
        <authorList>
            <person name="Liu Y."/>
        </authorList>
    </citation>
    <scope>NUCLEOTIDE SEQUENCE [LARGE SCALE GENOMIC DNA]</scope>
    <source>
        <strain evidence="3 4">4Y4</strain>
    </source>
</reference>
<dbReference type="EMBL" id="JACLAU010000035">
    <property type="protein sequence ID" value="MBC2653114.1"/>
    <property type="molecule type" value="Genomic_DNA"/>
</dbReference>
<dbReference type="PROSITE" id="PS50234">
    <property type="entry name" value="VWFA"/>
    <property type="match status" value="1"/>
</dbReference>
<organism evidence="3 4">
    <name type="scientific">Novosphingobium aerophilum</name>
    <dbReference type="NCBI Taxonomy" id="2839843"/>
    <lineage>
        <taxon>Bacteria</taxon>
        <taxon>Pseudomonadati</taxon>
        <taxon>Pseudomonadota</taxon>
        <taxon>Alphaproteobacteria</taxon>
        <taxon>Sphingomonadales</taxon>
        <taxon>Sphingomonadaceae</taxon>
        <taxon>Novosphingobium</taxon>
    </lineage>
</organism>
<feature type="compositionally biased region" description="Pro residues" evidence="1">
    <location>
        <begin position="257"/>
        <end position="267"/>
    </location>
</feature>
<dbReference type="NCBIfam" id="NF009943">
    <property type="entry name" value="PRK13406.1"/>
    <property type="match status" value="1"/>
</dbReference>